<keyword evidence="5 8" id="KW-1133">Transmembrane helix</keyword>
<gene>
    <name evidence="9" type="ORF">L8U60_07245</name>
</gene>
<dbReference type="RefSeq" id="WP_269965698.1">
    <property type="nucleotide sequence ID" value="NZ_JAKMUS010000010.1"/>
</dbReference>
<dbReference type="GO" id="GO:0016758">
    <property type="term" value="F:hexosyltransferase activity"/>
    <property type="evidence" value="ECO:0007669"/>
    <property type="project" value="InterPro"/>
</dbReference>
<dbReference type="Pfam" id="PF09594">
    <property type="entry name" value="GT87"/>
    <property type="match status" value="1"/>
</dbReference>
<accession>A0A9X3RKS0</accession>
<evidence type="ECO:0000256" key="2">
    <source>
        <dbReference type="ARBA" id="ARBA00022475"/>
    </source>
</evidence>
<feature type="transmembrane region" description="Helical" evidence="8">
    <location>
        <begin position="317"/>
        <end position="335"/>
    </location>
</feature>
<proteinExistence type="inferred from homology"/>
<evidence type="ECO:0000256" key="4">
    <source>
        <dbReference type="ARBA" id="ARBA00022692"/>
    </source>
</evidence>
<name>A0A9X3RKS0_9CORY</name>
<comment type="similarity">
    <text evidence="7">Belongs to the glycosyltransferase 87 family.</text>
</comment>
<feature type="transmembrane region" description="Helical" evidence="8">
    <location>
        <begin position="132"/>
        <end position="150"/>
    </location>
</feature>
<keyword evidence="4 8" id="KW-0812">Transmembrane</keyword>
<dbReference type="EMBL" id="JAKMUS010000010">
    <property type="protein sequence ID" value="MCZ9294277.1"/>
    <property type="molecule type" value="Genomic_DNA"/>
</dbReference>
<reference evidence="9" key="1">
    <citation type="submission" date="2022-02" db="EMBL/GenBank/DDBJ databases">
        <title>Corynebacterium sp. from urogenital microbiome.</title>
        <authorList>
            <person name="Cappelli E.A."/>
            <person name="Ribeiro T.G."/>
            <person name="Peixe L."/>
        </authorList>
    </citation>
    <scope>NUCLEOTIDE SEQUENCE</scope>
    <source>
        <strain evidence="9">C8Ua_172</strain>
    </source>
</reference>
<dbReference type="AlphaFoldDB" id="A0A9X3RKS0"/>
<feature type="transmembrane region" description="Helical" evidence="8">
    <location>
        <begin position="272"/>
        <end position="293"/>
    </location>
</feature>
<feature type="transmembrane region" description="Helical" evidence="8">
    <location>
        <begin position="377"/>
        <end position="397"/>
    </location>
</feature>
<evidence type="ECO:0000313" key="10">
    <source>
        <dbReference type="Proteomes" id="UP001146468"/>
    </source>
</evidence>
<feature type="transmembrane region" description="Helical" evidence="8">
    <location>
        <begin position="209"/>
        <end position="230"/>
    </location>
</feature>
<keyword evidence="6 8" id="KW-0472">Membrane</keyword>
<evidence type="ECO:0000256" key="5">
    <source>
        <dbReference type="ARBA" id="ARBA00022989"/>
    </source>
</evidence>
<evidence type="ECO:0000256" key="7">
    <source>
        <dbReference type="ARBA" id="ARBA00024033"/>
    </source>
</evidence>
<dbReference type="InterPro" id="IPR018584">
    <property type="entry name" value="GT87"/>
</dbReference>
<evidence type="ECO:0000256" key="3">
    <source>
        <dbReference type="ARBA" id="ARBA00022679"/>
    </source>
</evidence>
<feature type="transmembrane region" description="Helical" evidence="8">
    <location>
        <begin position="21"/>
        <end position="39"/>
    </location>
</feature>
<protein>
    <submittedName>
        <fullName evidence="9">Glycosyltransferase 87 family protein</fullName>
    </submittedName>
</protein>
<evidence type="ECO:0000313" key="9">
    <source>
        <dbReference type="EMBL" id="MCZ9294277.1"/>
    </source>
</evidence>
<feature type="transmembrane region" description="Helical" evidence="8">
    <location>
        <begin position="347"/>
        <end position="365"/>
    </location>
</feature>
<keyword evidence="10" id="KW-1185">Reference proteome</keyword>
<comment type="subcellular location">
    <subcellularLocation>
        <location evidence="1">Cell membrane</location>
        <topology evidence="1">Multi-pass membrane protein</topology>
    </subcellularLocation>
</comment>
<feature type="transmembrane region" description="Helical" evidence="8">
    <location>
        <begin position="106"/>
        <end position="125"/>
    </location>
</feature>
<evidence type="ECO:0000256" key="1">
    <source>
        <dbReference type="ARBA" id="ARBA00004651"/>
    </source>
</evidence>
<keyword evidence="3" id="KW-0808">Transferase</keyword>
<keyword evidence="2" id="KW-1003">Cell membrane</keyword>
<feature type="transmembrane region" description="Helical" evidence="8">
    <location>
        <begin position="182"/>
        <end position="203"/>
    </location>
</feature>
<comment type="caution">
    <text evidence="9">The sequence shown here is derived from an EMBL/GenBank/DDBJ whole genome shotgun (WGS) entry which is preliminary data.</text>
</comment>
<evidence type="ECO:0000256" key="6">
    <source>
        <dbReference type="ARBA" id="ARBA00023136"/>
    </source>
</evidence>
<sequence length="403" mass="44014">METGEKRSEKHNVKQLAGQMTAALVLPLAFIVVLLRYRANSDTLDSVFKTDIPLDLWIYLRGGERVSAGDALYAGNIFNDLPFTYPPFSGLLFSWLGVFGDLEVTVLWHTMSIAGTMLVLWLCFVRLGVKMTPAFVVILPAMAAFFLLGTEPLHATLFWGQVNILLMVLVCLDFLPKTRRLPGVGVGLAAGIKLTPAFFGLLFLVQRRWAAAVGSIVVFLATVALGFLTVPDAKHFWTDAMFSSDRVGVHSNTGAQSIKSVLVRDFGIESGAVWLVLALLTVALVAWAAWLAVQRDNLPAAVGMVGMGSCLVSPFSWYHHWVWIMPLGVAIFVGVNRAAARIMPAQLAGLVSCLVLFIVMVPFSATNLEPLVGYHRSSLYVYAGVALILGYIIHALIPRLQLR</sequence>
<dbReference type="GO" id="GO:0005886">
    <property type="term" value="C:plasma membrane"/>
    <property type="evidence" value="ECO:0007669"/>
    <property type="project" value="UniProtKB-SubCell"/>
</dbReference>
<organism evidence="9 10">
    <name type="scientific">Corynebacterium meitnerae</name>
    <dbReference type="NCBI Taxonomy" id="2913498"/>
    <lineage>
        <taxon>Bacteria</taxon>
        <taxon>Bacillati</taxon>
        <taxon>Actinomycetota</taxon>
        <taxon>Actinomycetes</taxon>
        <taxon>Mycobacteriales</taxon>
        <taxon>Corynebacteriaceae</taxon>
        <taxon>Corynebacterium</taxon>
    </lineage>
</organism>
<dbReference type="Proteomes" id="UP001146468">
    <property type="component" value="Unassembled WGS sequence"/>
</dbReference>
<evidence type="ECO:0000256" key="8">
    <source>
        <dbReference type="SAM" id="Phobius"/>
    </source>
</evidence>